<dbReference type="InterPro" id="IPR010286">
    <property type="entry name" value="METTL16/RlmF"/>
</dbReference>
<evidence type="ECO:0000313" key="6">
    <source>
        <dbReference type="EMBL" id="KAJ3261526.1"/>
    </source>
</evidence>
<keyword evidence="3" id="KW-0808">Transferase</keyword>
<protein>
    <submittedName>
        <fullName evidence="6">Methyltransferase-like protein 16</fullName>
    </submittedName>
</protein>
<comment type="similarity">
    <text evidence="1">Belongs to the methyltransferase superfamily. METTL16/RlmF family.</text>
</comment>
<name>A0AAD5UPA5_9FUNG</name>
<proteinExistence type="inferred from homology"/>
<accession>A0AAD5UPA5</accession>
<dbReference type="GO" id="GO:0070475">
    <property type="term" value="P:rRNA base methylation"/>
    <property type="evidence" value="ECO:0007669"/>
    <property type="project" value="TreeGrafter"/>
</dbReference>
<feature type="binding site" evidence="5">
    <location>
        <position position="116"/>
    </location>
    <ligand>
        <name>S-adenosyl-L-methionine</name>
        <dbReference type="ChEBI" id="CHEBI:59789"/>
    </ligand>
</feature>
<evidence type="ECO:0000256" key="3">
    <source>
        <dbReference type="ARBA" id="ARBA00022679"/>
    </source>
</evidence>
<dbReference type="PANTHER" id="PTHR13393:SF0">
    <property type="entry name" value="RNA N6-ADENOSINE-METHYLTRANSFERASE METTL16"/>
    <property type="match status" value="1"/>
</dbReference>
<dbReference type="PIRSF" id="PIRSF037350">
    <property type="entry name" value="Mtase_ZK1128_prd"/>
    <property type="match status" value="1"/>
</dbReference>
<dbReference type="Pfam" id="PF05971">
    <property type="entry name" value="Methyltransf_10"/>
    <property type="match status" value="1"/>
</dbReference>
<reference evidence="6" key="1">
    <citation type="submission" date="2020-05" db="EMBL/GenBank/DDBJ databases">
        <title>Phylogenomic resolution of chytrid fungi.</title>
        <authorList>
            <person name="Stajich J.E."/>
            <person name="Amses K."/>
            <person name="Simmons R."/>
            <person name="Seto K."/>
            <person name="Myers J."/>
            <person name="Bonds A."/>
            <person name="Quandt C.A."/>
            <person name="Barry K."/>
            <person name="Liu P."/>
            <person name="Grigoriev I."/>
            <person name="Longcore J.E."/>
            <person name="James T.Y."/>
        </authorList>
    </citation>
    <scope>NUCLEOTIDE SEQUENCE</scope>
    <source>
        <strain evidence="6">PLAUS21</strain>
    </source>
</reference>
<dbReference type="AlphaFoldDB" id="A0AAD5UPA5"/>
<dbReference type="EMBL" id="JADGKB010000005">
    <property type="protein sequence ID" value="KAJ3261526.1"/>
    <property type="molecule type" value="Genomic_DNA"/>
</dbReference>
<keyword evidence="4 5" id="KW-0949">S-adenosyl-L-methionine</keyword>
<feature type="binding site" evidence="5">
    <location>
        <position position="93"/>
    </location>
    <ligand>
        <name>S-adenosyl-L-methionine</name>
        <dbReference type="ChEBI" id="CHEBI:59789"/>
    </ligand>
</feature>
<feature type="binding site" evidence="5">
    <location>
        <position position="160"/>
    </location>
    <ligand>
        <name>S-adenosyl-L-methionine</name>
        <dbReference type="ChEBI" id="CHEBI:59789"/>
    </ligand>
</feature>
<dbReference type="InterPro" id="IPR029063">
    <property type="entry name" value="SAM-dependent_MTases_sf"/>
</dbReference>
<dbReference type="SUPFAM" id="SSF53335">
    <property type="entry name" value="S-adenosyl-L-methionine-dependent methyltransferases"/>
    <property type="match status" value="1"/>
</dbReference>
<dbReference type="Gene3D" id="3.40.50.150">
    <property type="entry name" value="Vaccinia Virus protein VP39"/>
    <property type="match status" value="1"/>
</dbReference>
<dbReference type="GO" id="GO:0008168">
    <property type="term" value="F:methyltransferase activity"/>
    <property type="evidence" value="ECO:0007669"/>
    <property type="project" value="UniProtKB-KW"/>
</dbReference>
<evidence type="ECO:0000256" key="2">
    <source>
        <dbReference type="ARBA" id="ARBA00022603"/>
    </source>
</evidence>
<organism evidence="6 7">
    <name type="scientific">Boothiomyces macroporosus</name>
    <dbReference type="NCBI Taxonomy" id="261099"/>
    <lineage>
        <taxon>Eukaryota</taxon>
        <taxon>Fungi</taxon>
        <taxon>Fungi incertae sedis</taxon>
        <taxon>Chytridiomycota</taxon>
        <taxon>Chytridiomycota incertae sedis</taxon>
        <taxon>Chytridiomycetes</taxon>
        <taxon>Rhizophydiales</taxon>
        <taxon>Terramycetaceae</taxon>
        <taxon>Boothiomyces</taxon>
    </lineage>
</organism>
<evidence type="ECO:0000256" key="4">
    <source>
        <dbReference type="ARBA" id="ARBA00022691"/>
    </source>
</evidence>
<gene>
    <name evidence="6" type="primary">METTL16</name>
    <name evidence="6" type="ORF">HK103_005364</name>
</gene>
<sequence length="219" mass="25362">MHPKNPLEKIDYSELAVAFPPLLKHLKNGRIKDFKDPKAIRDLNIAILLKYYKVRIEIPLDKLIPIIPSRLDYILHIADLFMEKRDLKGLDIGTGASCIYPILGATIFNWHFLALDIDQDSLEYAQENVSRNNLDSLIKVELNTSKKIIPKGSFDFLMCNPPFYRDHSHIHESKKLKLDNPTGECTGSNNEMITEGGEYEFVKRMIKESKRRDIKYFIN</sequence>
<evidence type="ECO:0000313" key="7">
    <source>
        <dbReference type="Proteomes" id="UP001210925"/>
    </source>
</evidence>
<feature type="binding site" evidence="5">
    <location>
        <position position="70"/>
    </location>
    <ligand>
        <name>S-adenosyl-L-methionine</name>
        <dbReference type="ChEBI" id="CHEBI:59789"/>
    </ligand>
</feature>
<dbReference type="PANTHER" id="PTHR13393">
    <property type="entry name" value="SAM-DEPENDENT METHYLTRANSFERASE"/>
    <property type="match status" value="1"/>
</dbReference>
<keyword evidence="7" id="KW-1185">Reference proteome</keyword>
<keyword evidence="2 6" id="KW-0489">Methyltransferase</keyword>
<comment type="caution">
    <text evidence="6">The sequence shown here is derived from an EMBL/GenBank/DDBJ whole genome shotgun (WGS) entry which is preliminary data.</text>
</comment>
<evidence type="ECO:0000256" key="1">
    <source>
        <dbReference type="ARBA" id="ARBA00005878"/>
    </source>
</evidence>
<dbReference type="InterPro" id="IPR017182">
    <property type="entry name" value="METTL16/PsiM"/>
</dbReference>
<dbReference type="Proteomes" id="UP001210925">
    <property type="component" value="Unassembled WGS sequence"/>
</dbReference>
<dbReference type="GO" id="GO:0005634">
    <property type="term" value="C:nucleus"/>
    <property type="evidence" value="ECO:0007669"/>
    <property type="project" value="TreeGrafter"/>
</dbReference>
<evidence type="ECO:0000256" key="5">
    <source>
        <dbReference type="PIRSR" id="PIRSR037350-1"/>
    </source>
</evidence>
<dbReference type="CDD" id="cd02440">
    <property type="entry name" value="AdoMet_MTases"/>
    <property type="match status" value="1"/>
</dbReference>